<protein>
    <submittedName>
        <fullName evidence="12">TonB family protein</fullName>
    </submittedName>
</protein>
<organism evidence="12 13">
    <name type="scientific">Sinimarinibacterium flocculans</name>
    <dbReference type="NCBI Taxonomy" id="985250"/>
    <lineage>
        <taxon>Bacteria</taxon>
        <taxon>Pseudomonadati</taxon>
        <taxon>Pseudomonadota</taxon>
        <taxon>Gammaproteobacteria</taxon>
        <taxon>Nevskiales</taxon>
        <taxon>Nevskiaceae</taxon>
        <taxon>Sinimarinibacterium</taxon>
    </lineage>
</organism>
<evidence type="ECO:0000259" key="11">
    <source>
        <dbReference type="PROSITE" id="PS52015"/>
    </source>
</evidence>
<evidence type="ECO:0000256" key="3">
    <source>
        <dbReference type="ARBA" id="ARBA00022448"/>
    </source>
</evidence>
<feature type="domain" description="TonB C-terminal" evidence="11">
    <location>
        <begin position="264"/>
        <end position="354"/>
    </location>
</feature>
<evidence type="ECO:0000313" key="12">
    <source>
        <dbReference type="EMBL" id="PXV64880.1"/>
    </source>
</evidence>
<comment type="caution">
    <text evidence="12">The sequence shown here is derived from an EMBL/GenBank/DDBJ whole genome shotgun (WGS) entry which is preliminary data.</text>
</comment>
<comment type="subcellular location">
    <subcellularLocation>
        <location evidence="1">Cell inner membrane</location>
        <topology evidence="1">Single-pass membrane protein</topology>
        <orientation evidence="1">Periplasmic side</orientation>
    </subcellularLocation>
</comment>
<evidence type="ECO:0000256" key="5">
    <source>
        <dbReference type="ARBA" id="ARBA00022519"/>
    </source>
</evidence>
<dbReference type="InterPro" id="IPR051045">
    <property type="entry name" value="TonB-dependent_transducer"/>
</dbReference>
<keyword evidence="13" id="KW-1185">Reference proteome</keyword>
<name>A0A318E1T7_9GAMM</name>
<dbReference type="PANTHER" id="PTHR33446">
    <property type="entry name" value="PROTEIN TONB-RELATED"/>
    <property type="match status" value="1"/>
</dbReference>
<dbReference type="Proteomes" id="UP000248330">
    <property type="component" value="Unassembled WGS sequence"/>
</dbReference>
<dbReference type="GO" id="GO:0005886">
    <property type="term" value="C:plasma membrane"/>
    <property type="evidence" value="ECO:0007669"/>
    <property type="project" value="UniProtKB-SubCell"/>
</dbReference>
<dbReference type="GO" id="GO:0015031">
    <property type="term" value="P:protein transport"/>
    <property type="evidence" value="ECO:0007669"/>
    <property type="project" value="UniProtKB-KW"/>
</dbReference>
<evidence type="ECO:0000256" key="8">
    <source>
        <dbReference type="ARBA" id="ARBA00022989"/>
    </source>
</evidence>
<dbReference type="SUPFAM" id="SSF74653">
    <property type="entry name" value="TolA/TonB C-terminal domain"/>
    <property type="match status" value="1"/>
</dbReference>
<evidence type="ECO:0000313" key="13">
    <source>
        <dbReference type="Proteomes" id="UP000248330"/>
    </source>
</evidence>
<keyword evidence="8" id="KW-1133">Transmembrane helix</keyword>
<accession>A0A318E1T7</accession>
<dbReference type="EMBL" id="QICN01000011">
    <property type="protein sequence ID" value="PXV64880.1"/>
    <property type="molecule type" value="Genomic_DNA"/>
</dbReference>
<proteinExistence type="inferred from homology"/>
<dbReference type="Gene3D" id="3.30.1150.10">
    <property type="match status" value="1"/>
</dbReference>
<dbReference type="GO" id="GO:0055085">
    <property type="term" value="P:transmembrane transport"/>
    <property type="evidence" value="ECO:0007669"/>
    <property type="project" value="InterPro"/>
</dbReference>
<feature type="signal peptide" evidence="10">
    <location>
        <begin position="1"/>
        <end position="20"/>
    </location>
</feature>
<evidence type="ECO:0000256" key="7">
    <source>
        <dbReference type="ARBA" id="ARBA00022927"/>
    </source>
</evidence>
<keyword evidence="7" id="KW-0653">Protein transport</keyword>
<dbReference type="InterPro" id="IPR006260">
    <property type="entry name" value="TonB/TolA_C"/>
</dbReference>
<keyword evidence="4" id="KW-1003">Cell membrane</keyword>
<keyword evidence="9" id="KW-0472">Membrane</keyword>
<dbReference type="AlphaFoldDB" id="A0A318E1T7"/>
<evidence type="ECO:0000256" key="1">
    <source>
        <dbReference type="ARBA" id="ARBA00004383"/>
    </source>
</evidence>
<keyword evidence="6" id="KW-0812">Transmembrane</keyword>
<evidence type="ECO:0000256" key="4">
    <source>
        <dbReference type="ARBA" id="ARBA00022475"/>
    </source>
</evidence>
<keyword evidence="3" id="KW-0813">Transport</keyword>
<dbReference type="InterPro" id="IPR037682">
    <property type="entry name" value="TonB_C"/>
</dbReference>
<keyword evidence="5" id="KW-0997">Cell inner membrane</keyword>
<sequence>MKRMRWVFALPAVIGVLAHAGELPPYTCNPPQAGRGQALEAEVEQRISATRARPTVEAIAELETMAEAAPTGSYLDGVLAFERAWRYMDDGRAELTAEQAHRVLRNEYVEGARINQMRAVLAQLARDSQRWPEVVEALRPVVEQQCRAVPDTYRYLLAEAYVHLDDTGAALVQIDAAEPADDAEGIGWMRAALAHDCAGEPAASCAVRVLRYAQTPGPSAGLQALVNDYLATLSGVDAHRPMLEQARAAGLLDERYRLIPRAPKTLTELKPIKRVAPTYPQAAIRRGQQGYVELELTVGPTGKVIGARVVDSSPPGVFDAAALRAASQARFQPATEDGEPVETTGRYTVQFKLR</sequence>
<keyword evidence="10" id="KW-0732">Signal</keyword>
<evidence type="ECO:0000256" key="2">
    <source>
        <dbReference type="ARBA" id="ARBA00006555"/>
    </source>
</evidence>
<dbReference type="PROSITE" id="PS52015">
    <property type="entry name" value="TONB_CTD"/>
    <property type="match status" value="1"/>
</dbReference>
<dbReference type="RefSeq" id="WP_170124082.1">
    <property type="nucleotide sequence ID" value="NZ_CAKZQT010000005.1"/>
</dbReference>
<gene>
    <name evidence="12" type="ORF">C8D93_11152</name>
</gene>
<evidence type="ECO:0000256" key="6">
    <source>
        <dbReference type="ARBA" id="ARBA00022692"/>
    </source>
</evidence>
<evidence type="ECO:0000256" key="10">
    <source>
        <dbReference type="SAM" id="SignalP"/>
    </source>
</evidence>
<reference evidence="12 13" key="1">
    <citation type="submission" date="2018-04" db="EMBL/GenBank/DDBJ databases">
        <title>Genomic Encyclopedia of Type Strains, Phase IV (KMG-IV): sequencing the most valuable type-strain genomes for metagenomic binning, comparative biology and taxonomic classification.</title>
        <authorList>
            <person name="Goeker M."/>
        </authorList>
    </citation>
    <scope>NUCLEOTIDE SEQUENCE [LARGE SCALE GENOMIC DNA]</scope>
    <source>
        <strain evidence="12 13">DSM 104150</strain>
    </source>
</reference>
<feature type="chain" id="PRO_5016277943" evidence="10">
    <location>
        <begin position="21"/>
        <end position="354"/>
    </location>
</feature>
<evidence type="ECO:0000256" key="9">
    <source>
        <dbReference type="ARBA" id="ARBA00023136"/>
    </source>
</evidence>
<dbReference type="Pfam" id="PF03544">
    <property type="entry name" value="TonB_C"/>
    <property type="match status" value="1"/>
</dbReference>
<comment type="similarity">
    <text evidence="2">Belongs to the TonB family.</text>
</comment>
<dbReference type="NCBIfam" id="TIGR01352">
    <property type="entry name" value="tonB_Cterm"/>
    <property type="match status" value="1"/>
</dbReference>